<evidence type="ECO:0000313" key="3">
    <source>
        <dbReference type="EMBL" id="CAB4132477.1"/>
    </source>
</evidence>
<feature type="region of interest" description="Disordered" evidence="1">
    <location>
        <begin position="210"/>
        <end position="269"/>
    </location>
</feature>
<reference evidence="2" key="1">
    <citation type="submission" date="2020-04" db="EMBL/GenBank/DDBJ databases">
        <authorList>
            <person name="Chiriac C."/>
            <person name="Salcher M."/>
            <person name="Ghai R."/>
            <person name="Kavagutti S V."/>
        </authorList>
    </citation>
    <scope>NUCLEOTIDE SEQUENCE</scope>
</reference>
<feature type="compositionally biased region" description="Basic and acidic residues" evidence="1">
    <location>
        <begin position="245"/>
        <end position="254"/>
    </location>
</feature>
<dbReference type="InterPro" id="IPR010183">
    <property type="entry name" value="Phage_lambda_Bet"/>
</dbReference>
<dbReference type="Pfam" id="PF03837">
    <property type="entry name" value="RecT"/>
    <property type="match status" value="1"/>
</dbReference>
<dbReference type="GO" id="GO:0003677">
    <property type="term" value="F:DNA binding"/>
    <property type="evidence" value="ECO:0007669"/>
    <property type="project" value="InterPro"/>
</dbReference>
<dbReference type="EMBL" id="LR798228">
    <property type="protein sequence ID" value="CAB5207292.1"/>
    <property type="molecule type" value="Genomic_DNA"/>
</dbReference>
<dbReference type="NCBIfam" id="TIGR01913">
    <property type="entry name" value="bet_lambda"/>
    <property type="match status" value="1"/>
</dbReference>
<dbReference type="GO" id="GO:0006310">
    <property type="term" value="P:DNA recombination"/>
    <property type="evidence" value="ECO:0007669"/>
    <property type="project" value="InterPro"/>
</dbReference>
<protein>
    <submittedName>
        <fullName evidence="2">Bet_lambda, phage recombination protein Bet</fullName>
    </submittedName>
</protein>
<evidence type="ECO:0000256" key="1">
    <source>
        <dbReference type="SAM" id="MobiDB-lite"/>
    </source>
</evidence>
<evidence type="ECO:0000313" key="5">
    <source>
        <dbReference type="EMBL" id="CAB5207292.1"/>
    </source>
</evidence>
<evidence type="ECO:0000313" key="2">
    <source>
        <dbReference type="EMBL" id="CAB4127106.1"/>
    </source>
</evidence>
<organism evidence="2">
    <name type="scientific">uncultured Caudovirales phage</name>
    <dbReference type="NCBI Taxonomy" id="2100421"/>
    <lineage>
        <taxon>Viruses</taxon>
        <taxon>Duplodnaviria</taxon>
        <taxon>Heunggongvirae</taxon>
        <taxon>Uroviricota</taxon>
        <taxon>Caudoviricetes</taxon>
        <taxon>Peduoviridae</taxon>
        <taxon>Maltschvirus</taxon>
        <taxon>Maltschvirus maltsch</taxon>
    </lineage>
</organism>
<proteinExistence type="predicted"/>
<sequence length="317" mass="35989">MNNDQELVMWDDAKKLEEIRKLFAPKLSDMEFKFFVGLGKASRLNPFTREIWAVKYQDSAPAQVFIGRDGYRKAAQAHSDYDFHQCDAVYENDDFDVVNGEVHHKYKLTNRGALVGAYCIAKRHKSSRPMYVFADLKEYSTGKSLWNPQTGKPATMIKKVAESQCLRACFQDLLGGTYGEEEFHHQDEQSKMRVIHGNTNTQKLKNILGIGENDDKESHNGVIDSDTGEFIPAESGDVSSSQRASEPKKDRVDGKSNTGQPPSRLSGDQLERIEELFTQKEFNQERVKKAFGYYKVKDIQDLDSATAQNLISQLERA</sequence>
<dbReference type="EMBL" id="LR796260">
    <property type="protein sequence ID" value="CAB4132477.1"/>
    <property type="molecule type" value="Genomic_DNA"/>
</dbReference>
<accession>A0A6J5L1F7</accession>
<dbReference type="InterPro" id="IPR018330">
    <property type="entry name" value="RecT_fam"/>
</dbReference>
<gene>
    <name evidence="4" type="ORF">UFOVP1363_19</name>
    <name evidence="5" type="ORF">UFOVP179_53</name>
    <name evidence="3" type="ORF">UFOVP260_26</name>
    <name evidence="2" type="ORF">UFOVP85_36</name>
</gene>
<dbReference type="EMBL" id="LR796198">
    <property type="protein sequence ID" value="CAB4127106.1"/>
    <property type="molecule type" value="Genomic_DNA"/>
</dbReference>
<evidence type="ECO:0000313" key="4">
    <source>
        <dbReference type="EMBL" id="CAB4202567.1"/>
    </source>
</evidence>
<name>A0A6J5L1F7_9CAUD</name>
<dbReference type="EMBL" id="LR797327">
    <property type="protein sequence ID" value="CAB4202567.1"/>
    <property type="molecule type" value="Genomic_DNA"/>
</dbReference>